<evidence type="ECO:0000256" key="1">
    <source>
        <dbReference type="PROSITE-ProRule" id="PRU00169"/>
    </source>
</evidence>
<evidence type="ECO:0000313" key="4">
    <source>
        <dbReference type="EMBL" id="SHF43084.1"/>
    </source>
</evidence>
<reference evidence="4 5" key="1">
    <citation type="submission" date="2016-11" db="EMBL/GenBank/DDBJ databases">
        <authorList>
            <person name="Jaros S."/>
            <person name="Januszkiewicz K."/>
            <person name="Wedrychowicz H."/>
        </authorList>
    </citation>
    <scope>NUCLEOTIDE SEQUENCE [LARGE SCALE GENOMIC DNA]</scope>
    <source>
        <strain evidence="4 5">DSM 26991</strain>
    </source>
</reference>
<evidence type="ECO:0000313" key="5">
    <source>
        <dbReference type="Proteomes" id="UP000184509"/>
    </source>
</evidence>
<proteinExistence type="predicted"/>
<feature type="domain" description="HTH LytTR-type" evidence="3">
    <location>
        <begin position="152"/>
        <end position="252"/>
    </location>
</feature>
<dbReference type="Gene3D" id="3.40.50.2300">
    <property type="match status" value="1"/>
</dbReference>
<dbReference type="InterPro" id="IPR001789">
    <property type="entry name" value="Sig_transdc_resp-reg_receiver"/>
</dbReference>
<name>A0A1M5BKK8_9BACE</name>
<dbReference type="InterPro" id="IPR007492">
    <property type="entry name" value="LytTR_DNA-bd_dom"/>
</dbReference>
<dbReference type="STRING" id="1297750.SAMN05444405_108147"/>
<dbReference type="GO" id="GO:0003677">
    <property type="term" value="F:DNA binding"/>
    <property type="evidence" value="ECO:0007669"/>
    <property type="project" value="InterPro"/>
</dbReference>
<accession>A0A1M5BKK8</accession>
<dbReference type="Gene3D" id="2.40.50.1020">
    <property type="entry name" value="LytTr DNA-binding domain"/>
    <property type="match status" value="1"/>
</dbReference>
<dbReference type="SMART" id="SM00448">
    <property type="entry name" value="REC"/>
    <property type="match status" value="1"/>
</dbReference>
<evidence type="ECO:0000259" key="3">
    <source>
        <dbReference type="PROSITE" id="PS50930"/>
    </source>
</evidence>
<keyword evidence="1" id="KW-0597">Phosphoprotein</keyword>
<sequence>MILNCCIIDDEPLALDLLESYVLKTPFLKLTGKYLGALQAMHELQSNDVDLLFLDIQMPGLNGLDFSKMVPEKTRIIFTTAFNQYALDSYKVNALDYLLKPISYLDFLQAANKALRWFEIVRRPSPLVAEPVANVAPATPTAAPEKEEIDSIFVKSDYKLIQIKLAHILYIEGLKDYIKIYTEDEPKPILSLMSMKSMEELLPSGRFMRVHRSYIVQIEKIKVIDRNRIVFGKTYIPISDTYKKDFAAFLSGRSLNHPM</sequence>
<dbReference type="SUPFAM" id="SSF52172">
    <property type="entry name" value="CheY-like"/>
    <property type="match status" value="1"/>
</dbReference>
<dbReference type="RefSeq" id="WP_073401488.1">
    <property type="nucleotide sequence ID" value="NZ_FQTV01000008.1"/>
</dbReference>
<gene>
    <name evidence="4" type="ORF">SAMN05444405_108147</name>
</gene>
<evidence type="ECO:0000259" key="2">
    <source>
        <dbReference type="PROSITE" id="PS50110"/>
    </source>
</evidence>
<feature type="modified residue" description="4-aspartylphosphate" evidence="1">
    <location>
        <position position="55"/>
    </location>
</feature>
<dbReference type="EMBL" id="FQTV01000008">
    <property type="protein sequence ID" value="SHF43084.1"/>
    <property type="molecule type" value="Genomic_DNA"/>
</dbReference>
<protein>
    <submittedName>
        <fullName evidence="4">Two component transcriptional regulator, LytTR family</fullName>
    </submittedName>
</protein>
<dbReference type="Proteomes" id="UP000184509">
    <property type="component" value="Unassembled WGS sequence"/>
</dbReference>
<dbReference type="PROSITE" id="PS50110">
    <property type="entry name" value="RESPONSE_REGULATORY"/>
    <property type="match status" value="1"/>
</dbReference>
<dbReference type="Pfam" id="PF00072">
    <property type="entry name" value="Response_reg"/>
    <property type="match status" value="1"/>
</dbReference>
<feature type="domain" description="Response regulatory" evidence="2">
    <location>
        <begin position="4"/>
        <end position="115"/>
    </location>
</feature>
<dbReference type="SMART" id="SM00850">
    <property type="entry name" value="LytTR"/>
    <property type="match status" value="1"/>
</dbReference>
<organism evidence="4 5">
    <name type="scientific">Bacteroides luti</name>
    <dbReference type="NCBI Taxonomy" id="1297750"/>
    <lineage>
        <taxon>Bacteria</taxon>
        <taxon>Pseudomonadati</taxon>
        <taxon>Bacteroidota</taxon>
        <taxon>Bacteroidia</taxon>
        <taxon>Bacteroidales</taxon>
        <taxon>Bacteroidaceae</taxon>
        <taxon>Bacteroides</taxon>
    </lineage>
</organism>
<keyword evidence="5" id="KW-1185">Reference proteome</keyword>
<dbReference type="AlphaFoldDB" id="A0A1M5BKK8"/>
<dbReference type="PANTHER" id="PTHR37299">
    <property type="entry name" value="TRANSCRIPTIONAL REGULATOR-RELATED"/>
    <property type="match status" value="1"/>
</dbReference>
<dbReference type="Pfam" id="PF04397">
    <property type="entry name" value="LytTR"/>
    <property type="match status" value="1"/>
</dbReference>
<dbReference type="PANTHER" id="PTHR37299:SF1">
    <property type="entry name" value="STAGE 0 SPORULATION PROTEIN A HOMOLOG"/>
    <property type="match status" value="1"/>
</dbReference>
<dbReference type="InterPro" id="IPR011006">
    <property type="entry name" value="CheY-like_superfamily"/>
</dbReference>
<dbReference type="GO" id="GO:0000156">
    <property type="term" value="F:phosphorelay response regulator activity"/>
    <property type="evidence" value="ECO:0007669"/>
    <property type="project" value="InterPro"/>
</dbReference>
<dbReference type="InterPro" id="IPR046947">
    <property type="entry name" value="LytR-like"/>
</dbReference>
<dbReference type="FunFam" id="2.40.50.1020:FF:000004">
    <property type="entry name" value="DNA-binding response regulator"/>
    <property type="match status" value="1"/>
</dbReference>
<dbReference type="OrthoDB" id="1490554at2"/>
<dbReference type="PROSITE" id="PS50930">
    <property type="entry name" value="HTH_LYTTR"/>
    <property type="match status" value="1"/>
</dbReference>